<organism evidence="1 2">
    <name type="scientific">Araneus ventricosus</name>
    <name type="common">Orbweaver spider</name>
    <name type="synonym">Epeira ventricosa</name>
    <dbReference type="NCBI Taxonomy" id="182803"/>
    <lineage>
        <taxon>Eukaryota</taxon>
        <taxon>Metazoa</taxon>
        <taxon>Ecdysozoa</taxon>
        <taxon>Arthropoda</taxon>
        <taxon>Chelicerata</taxon>
        <taxon>Arachnida</taxon>
        <taxon>Araneae</taxon>
        <taxon>Araneomorphae</taxon>
        <taxon>Entelegynae</taxon>
        <taxon>Araneoidea</taxon>
        <taxon>Araneidae</taxon>
        <taxon>Araneus</taxon>
    </lineage>
</organism>
<dbReference type="Proteomes" id="UP000499080">
    <property type="component" value="Unassembled WGS sequence"/>
</dbReference>
<comment type="caution">
    <text evidence="1">The sequence shown here is derived from an EMBL/GenBank/DDBJ whole genome shotgun (WGS) entry which is preliminary data.</text>
</comment>
<name>A0A4Y2CYG8_ARAVE</name>
<keyword evidence="2" id="KW-1185">Reference proteome</keyword>
<sequence length="133" mass="15475">MCNYVGSLLVKEQKLNYYSEHSFWKFRGGNTFVLKKKCVISPDELIAYSKNFVDSVTGVLFGERKYKEEFVKNLSSSIAGERKMAEQAAEKDGIELAKKEKLFREDEQFKRVTEDERVEKERLFELGKIKNSA</sequence>
<dbReference type="EMBL" id="BGPR01000255">
    <property type="protein sequence ID" value="GBM08325.1"/>
    <property type="molecule type" value="Genomic_DNA"/>
</dbReference>
<proteinExistence type="predicted"/>
<evidence type="ECO:0000313" key="1">
    <source>
        <dbReference type="EMBL" id="GBM08325.1"/>
    </source>
</evidence>
<evidence type="ECO:0000313" key="2">
    <source>
        <dbReference type="Proteomes" id="UP000499080"/>
    </source>
</evidence>
<accession>A0A4Y2CYG8</accession>
<protein>
    <submittedName>
        <fullName evidence="1">Uncharacterized protein</fullName>
    </submittedName>
</protein>
<dbReference type="AlphaFoldDB" id="A0A4Y2CYG8"/>
<gene>
    <name evidence="1" type="ORF">AVEN_101448_1</name>
</gene>
<reference evidence="1 2" key="1">
    <citation type="journal article" date="2019" name="Sci. Rep.">
        <title>Orb-weaving spider Araneus ventricosus genome elucidates the spidroin gene catalogue.</title>
        <authorList>
            <person name="Kono N."/>
            <person name="Nakamura H."/>
            <person name="Ohtoshi R."/>
            <person name="Moran D.A.P."/>
            <person name="Shinohara A."/>
            <person name="Yoshida Y."/>
            <person name="Fujiwara M."/>
            <person name="Mori M."/>
            <person name="Tomita M."/>
            <person name="Arakawa K."/>
        </authorList>
    </citation>
    <scope>NUCLEOTIDE SEQUENCE [LARGE SCALE GENOMIC DNA]</scope>
</reference>